<reference evidence="2" key="1">
    <citation type="journal article" date="2015" name="Nature">
        <title>Complex archaea that bridge the gap between prokaryotes and eukaryotes.</title>
        <authorList>
            <person name="Spang A."/>
            <person name="Saw J.H."/>
            <person name="Jorgensen S.L."/>
            <person name="Zaremba-Niedzwiedzka K."/>
            <person name="Martijn J."/>
            <person name="Lind A.E."/>
            <person name="van Eijk R."/>
            <person name="Schleper C."/>
            <person name="Guy L."/>
            <person name="Ettema T.J."/>
        </authorList>
    </citation>
    <scope>NUCLEOTIDE SEQUENCE</scope>
</reference>
<sequence length="179" mass="21050">MPRKFPWLIFFIISFSTSSLGLLFIPYQEIRHLDPGYPIEEHNFSLNSNTINMVVFPWRSFNQEIYLNISVFNATSSIQIIDQFEFASYYRGESYDTYWGVNNLTVYENTIQITPSSQGYIFILVFVSGDEITGEEVSILLYNEITVYYLHYASSYGFVFLGVAVILITNYGYRRYKWR</sequence>
<feature type="transmembrane region" description="Helical" evidence="1">
    <location>
        <begin position="7"/>
        <end position="27"/>
    </location>
</feature>
<evidence type="ECO:0000256" key="1">
    <source>
        <dbReference type="SAM" id="Phobius"/>
    </source>
</evidence>
<comment type="caution">
    <text evidence="2">The sequence shown here is derived from an EMBL/GenBank/DDBJ whole genome shotgun (WGS) entry which is preliminary data.</text>
</comment>
<proteinExistence type="predicted"/>
<organism evidence="2">
    <name type="scientific">marine sediment metagenome</name>
    <dbReference type="NCBI Taxonomy" id="412755"/>
    <lineage>
        <taxon>unclassified sequences</taxon>
        <taxon>metagenomes</taxon>
        <taxon>ecological metagenomes</taxon>
    </lineage>
</organism>
<gene>
    <name evidence="2" type="ORF">LCGC14_1903990</name>
</gene>
<dbReference type="EMBL" id="LAZR01019989">
    <property type="protein sequence ID" value="KKL90511.1"/>
    <property type="molecule type" value="Genomic_DNA"/>
</dbReference>
<name>A0A0F9GJ01_9ZZZZ</name>
<keyword evidence="1" id="KW-0812">Transmembrane</keyword>
<evidence type="ECO:0000313" key="2">
    <source>
        <dbReference type="EMBL" id="KKL90511.1"/>
    </source>
</evidence>
<feature type="transmembrane region" description="Helical" evidence="1">
    <location>
        <begin position="149"/>
        <end position="173"/>
    </location>
</feature>
<dbReference type="AlphaFoldDB" id="A0A0F9GJ01"/>
<accession>A0A0F9GJ01</accession>
<protein>
    <submittedName>
        <fullName evidence="2">Uncharacterized protein</fullName>
    </submittedName>
</protein>
<keyword evidence="1" id="KW-0472">Membrane</keyword>
<keyword evidence="1" id="KW-1133">Transmembrane helix</keyword>